<dbReference type="InterPro" id="IPR019405">
    <property type="entry name" value="Lactonase_7-beta_prop"/>
</dbReference>
<feature type="chain" id="PRO_5007277888" evidence="3">
    <location>
        <begin position="32"/>
        <end position="405"/>
    </location>
</feature>
<dbReference type="GO" id="GO:0006006">
    <property type="term" value="P:glucose metabolic process"/>
    <property type="evidence" value="ECO:0007669"/>
    <property type="project" value="UniProtKB-KW"/>
</dbReference>
<dbReference type="AlphaFoldDB" id="A0A127QFB6"/>
<keyword evidence="2" id="KW-0313">Glucose metabolism</keyword>
<comment type="similarity">
    <text evidence="1">Belongs to the cycloisomerase 2 family.</text>
</comment>
<evidence type="ECO:0000313" key="5">
    <source>
        <dbReference type="Proteomes" id="UP000071778"/>
    </source>
</evidence>
<proteinExistence type="inferred from homology"/>
<accession>A0A127QFB6</accession>
<dbReference type="GO" id="GO:0017057">
    <property type="term" value="F:6-phosphogluconolactonase activity"/>
    <property type="evidence" value="ECO:0007669"/>
    <property type="project" value="TreeGrafter"/>
</dbReference>
<dbReference type="SUPFAM" id="SSF51004">
    <property type="entry name" value="C-terminal (heme d1) domain of cytochrome cd1-nitrite reductase"/>
    <property type="match status" value="1"/>
</dbReference>
<dbReference type="InterPro" id="IPR011048">
    <property type="entry name" value="Haem_d1_sf"/>
</dbReference>
<dbReference type="Gene3D" id="2.130.10.10">
    <property type="entry name" value="YVTN repeat-like/Quinoprotein amine dehydrogenase"/>
    <property type="match status" value="1"/>
</dbReference>
<sequence>MQNTLFVIRLSARMAPLSIALTTMTSMPLHAENATPPSPAPFAYVGTYNPNGEGVYLFHVDPQSGALQRVKLVSQLPNAAQLTVDATGKTLYVASEIANYKDSKHGAVAAYAVDRTDGSLTLLSQQDSQGATPVYVSPATQGKYLFTANYGSGSVAVFPLGADGSLQAAVTTQQSTGPAGARQTGAAVEGSFAVSGHDGPHAHMIASDPSGRFAFSTDLGLDRIYQWRFDPANGSLQPNTPAFINASSAGAGPRHFAFHPNGRYVYLINEEASTLTLYHFDQADGTLQEKQNVSTLPKNFKGTSFASGLVISDDGRFVYVANRLHNSIAQFAVGAEGKLEWVGETWTRGDYPRTIAIEPQGRFMYALNQRSDNITQFAIDKASGKLEFIDRYTAVGSPSQMVFAR</sequence>
<dbReference type="PANTHER" id="PTHR30344">
    <property type="entry name" value="6-PHOSPHOGLUCONOLACTONASE-RELATED"/>
    <property type="match status" value="1"/>
</dbReference>
<reference evidence="4 5" key="1">
    <citation type="submission" date="2015-11" db="EMBL/GenBank/DDBJ databases">
        <title>Exploring the genomic traits of fungus-feeding bacterial genus Collimonas.</title>
        <authorList>
            <person name="Song C."/>
            <person name="Schmidt R."/>
            <person name="de Jager V."/>
            <person name="Krzyzanowska D."/>
            <person name="Jongedijk E."/>
            <person name="Cankar K."/>
            <person name="Beekwilder J."/>
            <person name="van Veen A."/>
            <person name="de Boer W."/>
            <person name="van Veen J.A."/>
            <person name="Garbeva P."/>
        </authorList>
    </citation>
    <scope>NUCLEOTIDE SEQUENCE [LARGE SCALE GENOMIC DNA]</scope>
    <source>
        <strain evidence="4 5">Ter282</strain>
    </source>
</reference>
<evidence type="ECO:0000256" key="3">
    <source>
        <dbReference type="SAM" id="SignalP"/>
    </source>
</evidence>
<gene>
    <name evidence="4" type="ORF">CAter282_0876</name>
</gene>
<organism evidence="4 5">
    <name type="scientific">Collimonas arenae</name>
    <dbReference type="NCBI Taxonomy" id="279058"/>
    <lineage>
        <taxon>Bacteria</taxon>
        <taxon>Pseudomonadati</taxon>
        <taxon>Pseudomonadota</taxon>
        <taxon>Betaproteobacteria</taxon>
        <taxon>Burkholderiales</taxon>
        <taxon>Oxalobacteraceae</taxon>
        <taxon>Collimonas</taxon>
    </lineage>
</organism>
<dbReference type="Pfam" id="PF10282">
    <property type="entry name" value="Lactonase"/>
    <property type="match status" value="1"/>
</dbReference>
<dbReference type="RefSeq" id="WP_061536994.1">
    <property type="nucleotide sequence ID" value="NZ_CP013235.1"/>
</dbReference>
<keyword evidence="5" id="KW-1185">Reference proteome</keyword>
<evidence type="ECO:0000256" key="2">
    <source>
        <dbReference type="ARBA" id="ARBA00022526"/>
    </source>
</evidence>
<dbReference type="PATRIC" id="fig|279058.18.peg.868"/>
<keyword evidence="3" id="KW-0732">Signal</keyword>
<evidence type="ECO:0000313" key="4">
    <source>
        <dbReference type="EMBL" id="AMP08676.1"/>
    </source>
</evidence>
<dbReference type="Proteomes" id="UP000071778">
    <property type="component" value="Chromosome"/>
</dbReference>
<name>A0A127QFB6_9BURK</name>
<dbReference type="EMBL" id="CP013235">
    <property type="protein sequence ID" value="AMP08676.1"/>
    <property type="molecule type" value="Genomic_DNA"/>
</dbReference>
<evidence type="ECO:0000256" key="1">
    <source>
        <dbReference type="ARBA" id="ARBA00005564"/>
    </source>
</evidence>
<feature type="signal peptide" evidence="3">
    <location>
        <begin position="1"/>
        <end position="31"/>
    </location>
</feature>
<dbReference type="PANTHER" id="PTHR30344:SF1">
    <property type="entry name" value="6-PHOSPHOGLUCONOLACTONASE"/>
    <property type="match status" value="1"/>
</dbReference>
<dbReference type="GO" id="GO:0005829">
    <property type="term" value="C:cytosol"/>
    <property type="evidence" value="ECO:0007669"/>
    <property type="project" value="TreeGrafter"/>
</dbReference>
<protein>
    <submittedName>
        <fullName evidence="4">Lactonase, 7-bladed beta-propeller family protein</fullName>
    </submittedName>
</protein>
<dbReference type="InterPro" id="IPR050282">
    <property type="entry name" value="Cycloisomerase_2"/>
</dbReference>
<keyword evidence="2" id="KW-0119">Carbohydrate metabolism</keyword>
<dbReference type="InterPro" id="IPR015943">
    <property type="entry name" value="WD40/YVTN_repeat-like_dom_sf"/>
</dbReference>